<dbReference type="Proteomes" id="UP000063429">
    <property type="component" value="Chromosome"/>
</dbReference>
<keyword evidence="3" id="KW-1185">Reference proteome</keyword>
<protein>
    <recommendedName>
        <fullName evidence="4">DUF4148 domain-containing protein</fullName>
    </recommendedName>
</protein>
<evidence type="ECO:0000313" key="2">
    <source>
        <dbReference type="EMBL" id="AKZ62097.1"/>
    </source>
</evidence>
<gene>
    <name evidence="2" type="ORF">F506_04905</name>
</gene>
<organism evidence="2 3">
    <name type="scientific">Herbaspirillum hiltneri N3</name>
    <dbReference type="NCBI Taxonomy" id="1262470"/>
    <lineage>
        <taxon>Bacteria</taxon>
        <taxon>Pseudomonadati</taxon>
        <taxon>Pseudomonadota</taxon>
        <taxon>Betaproteobacteria</taxon>
        <taxon>Burkholderiales</taxon>
        <taxon>Oxalobacteraceae</taxon>
        <taxon>Herbaspirillum</taxon>
    </lineage>
</organism>
<evidence type="ECO:0000256" key="1">
    <source>
        <dbReference type="SAM" id="SignalP"/>
    </source>
</evidence>
<dbReference type="EMBL" id="CP011409">
    <property type="protein sequence ID" value="AKZ62097.1"/>
    <property type="molecule type" value="Genomic_DNA"/>
</dbReference>
<name>A0ABN4HU29_9BURK</name>
<dbReference type="Pfam" id="PF13663">
    <property type="entry name" value="DUF4148"/>
    <property type="match status" value="1"/>
</dbReference>
<evidence type="ECO:0008006" key="4">
    <source>
        <dbReference type="Google" id="ProtNLM"/>
    </source>
</evidence>
<sequence>MTIAKIIAATALIAAAGSAFAESQYPVDQPFVSTKTRAEVVAEIKQAGGDLGRKNYQETFNPTPVASAKTRAEVVAELSQGGDIARNNYINTTR</sequence>
<keyword evidence="1" id="KW-0732">Signal</keyword>
<feature type="chain" id="PRO_5047041491" description="DUF4148 domain-containing protein" evidence="1">
    <location>
        <begin position="22"/>
        <end position="94"/>
    </location>
</feature>
<dbReference type="RefSeq" id="WP_053195593.1">
    <property type="nucleotide sequence ID" value="NZ_CP011409.1"/>
</dbReference>
<evidence type="ECO:0000313" key="3">
    <source>
        <dbReference type="Proteomes" id="UP000063429"/>
    </source>
</evidence>
<dbReference type="InterPro" id="IPR025421">
    <property type="entry name" value="DUF4148"/>
</dbReference>
<feature type="signal peptide" evidence="1">
    <location>
        <begin position="1"/>
        <end position="21"/>
    </location>
</feature>
<accession>A0ABN4HU29</accession>
<reference evidence="3" key="1">
    <citation type="journal article" date="2015" name="Genome Announc.">
        <title>Complete Genome Sequence of Herbaspirillum hiltneri N3 (DSM 17495), Isolated from Surface-Sterilized Wheat Roots.</title>
        <authorList>
            <person name="Guizelini D."/>
            <person name="Saizaki P.M."/>
            <person name="Coimbra N.A."/>
            <person name="Weiss V.A."/>
            <person name="Faoro H."/>
            <person name="Sfeir M.Z."/>
            <person name="Baura V.A."/>
            <person name="Monteiro R.A."/>
            <person name="Chubatsu L.S."/>
            <person name="Souza E.M."/>
            <person name="Cruz L.M."/>
            <person name="Pedrosa F.O."/>
            <person name="Raittz R.T."/>
            <person name="Marchaukoski J.N."/>
            <person name="Steffens M.B."/>
        </authorList>
    </citation>
    <scope>NUCLEOTIDE SEQUENCE [LARGE SCALE GENOMIC DNA]</scope>
    <source>
        <strain evidence="3">N3</strain>
    </source>
</reference>
<proteinExistence type="predicted"/>